<accession>A0A0P7BZE7</accession>
<feature type="domain" description="Peptidase M61 catalytic" evidence="1">
    <location>
        <begin position="260"/>
        <end position="373"/>
    </location>
</feature>
<dbReference type="Gene3D" id="2.60.40.3650">
    <property type="match status" value="1"/>
</dbReference>
<dbReference type="PATRIC" id="fig|1605367.3.peg.196"/>
<dbReference type="Pfam" id="PF05299">
    <property type="entry name" value="Peptidase_M61"/>
    <property type="match status" value="1"/>
</dbReference>
<dbReference type="RefSeq" id="WP_055149290.1">
    <property type="nucleotide sequence ID" value="NZ_JXSZ01000010.1"/>
</dbReference>
<proteinExistence type="predicted"/>
<dbReference type="STRING" id="1605367.AFM12_13980"/>
<organism evidence="3 4">
    <name type="scientific">Jiulongibacter sediminis</name>
    <dbReference type="NCBI Taxonomy" id="1605367"/>
    <lineage>
        <taxon>Bacteria</taxon>
        <taxon>Pseudomonadati</taxon>
        <taxon>Bacteroidota</taxon>
        <taxon>Cytophagia</taxon>
        <taxon>Cytophagales</taxon>
        <taxon>Leadbetterellaceae</taxon>
        <taxon>Jiulongibacter</taxon>
    </lineage>
</organism>
<protein>
    <recommendedName>
        <fullName evidence="5">Peptidase M61</fullName>
    </recommendedName>
</protein>
<evidence type="ECO:0000259" key="2">
    <source>
        <dbReference type="Pfam" id="PF17899"/>
    </source>
</evidence>
<sequence length="474" mass="55315">MNYKISVENIHSKYLNIKALFSKIDSQKLLVKLPSWRPGRYEIQNFAQYIRDVKAFGTDQKELKIKKITKDSWEIETKNQRDITITYQFNADIGNAGGSYVDDTFLYINPINCLMYLEDRQNEKCGLEVDFKNNQQVACGMSHTKEASKVNFVADSYHDLVDSPLMISDSIQHKTYEAEGSTFHIWVKGKTEIDWPRVLRDFEKFTRKQIEVFGEFPEKEYHFMLWMMPEANYHGVEHRNSTMMTLGPVSQEFDEFYIDFLGLSSHELFHTWNVKRIRPKELLPYDYSQENYFETCFVAEGITTFYGDWMLYRSGVFTLEQFQKELETTLRRHFDTSDLATESLLQSSFDLWLDGYKKGVPERKVSVYHKGAVAAIILHDIIQKATDQKKGLDDVMKILWLQYGKPFIGYTLDDYITVCEKVTGHSLAEYFNSVIAGNKSVWEQTQEAIRSLGFEMTRSPEGYTQLNLKEASNS</sequence>
<evidence type="ECO:0000313" key="4">
    <source>
        <dbReference type="Proteomes" id="UP000050454"/>
    </source>
</evidence>
<dbReference type="InterPro" id="IPR007963">
    <property type="entry name" value="Peptidase_M61_catalytic"/>
</dbReference>
<dbReference type="AlphaFoldDB" id="A0A0P7BZE7"/>
<dbReference type="Pfam" id="PF17899">
    <property type="entry name" value="Peptidase_M61_N"/>
    <property type="match status" value="1"/>
</dbReference>
<dbReference type="Gene3D" id="1.10.390.10">
    <property type="entry name" value="Neutral Protease Domain 2"/>
    <property type="match status" value="1"/>
</dbReference>
<dbReference type="InterPro" id="IPR040756">
    <property type="entry name" value="Peptidase_M61_N"/>
</dbReference>
<evidence type="ECO:0008006" key="5">
    <source>
        <dbReference type="Google" id="ProtNLM"/>
    </source>
</evidence>
<dbReference type="Proteomes" id="UP000050454">
    <property type="component" value="Unassembled WGS sequence"/>
</dbReference>
<evidence type="ECO:0000313" key="3">
    <source>
        <dbReference type="EMBL" id="KPM47601.1"/>
    </source>
</evidence>
<keyword evidence="4" id="KW-1185">Reference proteome</keyword>
<reference evidence="3 4" key="1">
    <citation type="submission" date="2015-07" db="EMBL/GenBank/DDBJ databases">
        <title>The draft genome sequence of Leadbetterella sp. JN14-9.</title>
        <authorList>
            <person name="Liu Y."/>
            <person name="Du J."/>
            <person name="Shao Z."/>
        </authorList>
    </citation>
    <scope>NUCLEOTIDE SEQUENCE [LARGE SCALE GENOMIC DNA]</scope>
    <source>
        <strain evidence="3 4">JN14-9</strain>
    </source>
</reference>
<feature type="domain" description="Peptidase M61 N-terminal" evidence="2">
    <location>
        <begin position="2"/>
        <end position="168"/>
    </location>
</feature>
<evidence type="ECO:0000259" key="1">
    <source>
        <dbReference type="Pfam" id="PF05299"/>
    </source>
</evidence>
<dbReference type="OrthoDB" id="9778516at2"/>
<name>A0A0P7BZE7_9BACT</name>
<dbReference type="InterPro" id="IPR027268">
    <property type="entry name" value="Peptidase_M4/M1_CTD_sf"/>
</dbReference>
<dbReference type="SUPFAM" id="SSF55486">
    <property type="entry name" value="Metalloproteases ('zincins'), catalytic domain"/>
    <property type="match status" value="1"/>
</dbReference>
<dbReference type="EMBL" id="LGTQ01000010">
    <property type="protein sequence ID" value="KPM47601.1"/>
    <property type="molecule type" value="Genomic_DNA"/>
</dbReference>
<gene>
    <name evidence="3" type="ORF">AFM12_13980</name>
</gene>
<comment type="caution">
    <text evidence="3">The sequence shown here is derived from an EMBL/GenBank/DDBJ whole genome shotgun (WGS) entry which is preliminary data.</text>
</comment>